<name>A0A238W749_9ACTN</name>
<evidence type="ECO:0000313" key="1">
    <source>
        <dbReference type="EMBL" id="SNR42380.1"/>
    </source>
</evidence>
<gene>
    <name evidence="1" type="ORF">SAMN06265355_102786</name>
</gene>
<proteinExistence type="predicted"/>
<protein>
    <submittedName>
        <fullName evidence="1">Uncharacterized protein</fullName>
    </submittedName>
</protein>
<dbReference type="EMBL" id="FZNP01000002">
    <property type="protein sequence ID" value="SNR42380.1"/>
    <property type="molecule type" value="Genomic_DNA"/>
</dbReference>
<accession>A0A238W749</accession>
<evidence type="ECO:0000313" key="2">
    <source>
        <dbReference type="Proteomes" id="UP000198420"/>
    </source>
</evidence>
<keyword evidence="2" id="KW-1185">Reference proteome</keyword>
<dbReference type="AlphaFoldDB" id="A0A238W749"/>
<dbReference type="Proteomes" id="UP000198420">
    <property type="component" value="Unassembled WGS sequence"/>
</dbReference>
<sequence length="35" mass="3848">MLLPGHREISPARAGRRLRTARDVLRRGLLPGGTP</sequence>
<organism evidence="1 2">
    <name type="scientific">Actinomadura mexicana</name>
    <dbReference type="NCBI Taxonomy" id="134959"/>
    <lineage>
        <taxon>Bacteria</taxon>
        <taxon>Bacillati</taxon>
        <taxon>Actinomycetota</taxon>
        <taxon>Actinomycetes</taxon>
        <taxon>Streptosporangiales</taxon>
        <taxon>Thermomonosporaceae</taxon>
        <taxon>Actinomadura</taxon>
    </lineage>
</organism>
<reference evidence="2" key="1">
    <citation type="submission" date="2017-06" db="EMBL/GenBank/DDBJ databases">
        <authorList>
            <person name="Varghese N."/>
            <person name="Submissions S."/>
        </authorList>
    </citation>
    <scope>NUCLEOTIDE SEQUENCE [LARGE SCALE GENOMIC DNA]</scope>
    <source>
        <strain evidence="2">DSM 44485</strain>
    </source>
</reference>